<dbReference type="InterPro" id="IPR001789">
    <property type="entry name" value="Sig_transdc_resp-reg_receiver"/>
</dbReference>
<evidence type="ECO:0000256" key="1">
    <source>
        <dbReference type="ARBA" id="ARBA00022553"/>
    </source>
</evidence>
<dbReference type="EMBL" id="PNYA01000036">
    <property type="protein sequence ID" value="PMS15024.1"/>
    <property type="molecule type" value="Genomic_DNA"/>
</dbReference>
<keyword evidence="8" id="KW-1185">Reference proteome</keyword>
<reference evidence="7 8" key="1">
    <citation type="submission" date="2018-01" db="EMBL/GenBank/DDBJ databases">
        <title>Whole genome analyses suggest that Burkholderia sensu lato contains two further novel genera in the rhizoxinica-symbiotica group Mycetohabitans gen. nov., and Trinickia gen. nov.: implications for the evolution of diazotrophy and nodulation in the Burkholderiaceae.</title>
        <authorList>
            <person name="Estrada-de los Santos P."/>
            <person name="Palmer M."/>
            <person name="Chavez-Ramirez B."/>
            <person name="Beukes C."/>
            <person name="Steenkamp E.T."/>
            <person name="Hirsch A.M."/>
            <person name="Manyaka P."/>
            <person name="Maluk M."/>
            <person name="Lafos M."/>
            <person name="Crook M."/>
            <person name="Gross E."/>
            <person name="Simon M.F."/>
            <person name="Bueno dos Reis Junior F."/>
            <person name="Poole P.S."/>
            <person name="Venter S.N."/>
            <person name="James E.K."/>
        </authorList>
    </citation>
    <scope>NUCLEOTIDE SEQUENCE [LARGE SCALE GENOMIC DNA]</scope>
    <source>
        <strain evidence="7 8">GIMN1.004</strain>
    </source>
</reference>
<keyword evidence="2" id="KW-0902">Two-component regulatory system</keyword>
<dbReference type="SUPFAM" id="SSF47226">
    <property type="entry name" value="Histidine-containing phosphotransfer domain, HPT domain"/>
    <property type="match status" value="1"/>
</dbReference>
<dbReference type="Pfam" id="PF01627">
    <property type="entry name" value="Hpt"/>
    <property type="match status" value="1"/>
</dbReference>
<dbReference type="Pfam" id="PF00072">
    <property type="entry name" value="Response_reg"/>
    <property type="match status" value="1"/>
</dbReference>
<dbReference type="GO" id="GO:0000160">
    <property type="term" value="P:phosphorelay signal transduction system"/>
    <property type="evidence" value="ECO:0007669"/>
    <property type="project" value="UniProtKB-KW"/>
</dbReference>
<evidence type="ECO:0000313" key="7">
    <source>
        <dbReference type="EMBL" id="PMS15024.1"/>
    </source>
</evidence>
<dbReference type="OrthoDB" id="9800897at2"/>
<dbReference type="SUPFAM" id="SSF52172">
    <property type="entry name" value="CheY-like"/>
    <property type="match status" value="1"/>
</dbReference>
<feature type="modified residue" description="4-aspartylphosphate" evidence="4">
    <location>
        <position position="67"/>
    </location>
</feature>
<accession>A0A2N7VD53</accession>
<evidence type="ECO:0000259" key="6">
    <source>
        <dbReference type="PROSITE" id="PS50894"/>
    </source>
</evidence>
<evidence type="ECO:0000259" key="5">
    <source>
        <dbReference type="PROSITE" id="PS50110"/>
    </source>
</evidence>
<organism evidence="7 8">
    <name type="scientific">Trinickia dabaoshanensis</name>
    <dbReference type="NCBI Taxonomy" id="564714"/>
    <lineage>
        <taxon>Bacteria</taxon>
        <taxon>Pseudomonadati</taxon>
        <taxon>Pseudomonadota</taxon>
        <taxon>Betaproteobacteria</taxon>
        <taxon>Burkholderiales</taxon>
        <taxon>Burkholderiaceae</taxon>
        <taxon>Trinickia</taxon>
    </lineage>
</organism>
<dbReference type="Gene3D" id="3.40.50.2300">
    <property type="match status" value="1"/>
</dbReference>
<keyword evidence="1 4" id="KW-0597">Phosphoprotein</keyword>
<dbReference type="GO" id="GO:0004672">
    <property type="term" value="F:protein kinase activity"/>
    <property type="evidence" value="ECO:0007669"/>
    <property type="project" value="UniProtKB-ARBA"/>
</dbReference>
<dbReference type="InterPro" id="IPR036641">
    <property type="entry name" value="HPT_dom_sf"/>
</dbReference>
<sequence length="241" mass="25680">MLEIQDPTETRALAAARILVVDDDALARFILADQLDALGCGRVDTACDGVHALDCALTRRYHLVITDLRMPQMGGQALLAAMRERGLRMPVIAGTAWREPADGGSIAAEPPCGFAAVLRKPYSMGQLSGLLREHIGGAPLRRSGGLGSGAARRSLQEAFAAGWAEDERVLRAATAVRDAHALLERLHRLHGALAVVGARRARVACAQLQRRVQGGGIEANAEQIEHFLQACARIGRTSSDA</sequence>
<proteinExistence type="predicted"/>
<dbReference type="Proteomes" id="UP000235616">
    <property type="component" value="Unassembled WGS sequence"/>
</dbReference>
<feature type="domain" description="HPt" evidence="6">
    <location>
        <begin position="148"/>
        <end position="241"/>
    </location>
</feature>
<gene>
    <name evidence="7" type="ORF">C0Z18_28755</name>
</gene>
<dbReference type="PROSITE" id="PS50110">
    <property type="entry name" value="RESPONSE_REGULATORY"/>
    <property type="match status" value="1"/>
</dbReference>
<dbReference type="RefSeq" id="WP_102648844.1">
    <property type="nucleotide sequence ID" value="NZ_PNYA01000036.1"/>
</dbReference>
<protein>
    <recommendedName>
        <fullName evidence="9">Response regulator</fullName>
    </recommendedName>
</protein>
<dbReference type="AlphaFoldDB" id="A0A2N7VD53"/>
<evidence type="ECO:0000256" key="2">
    <source>
        <dbReference type="ARBA" id="ARBA00023012"/>
    </source>
</evidence>
<dbReference type="InterPro" id="IPR050595">
    <property type="entry name" value="Bact_response_regulator"/>
</dbReference>
<dbReference type="InterPro" id="IPR011006">
    <property type="entry name" value="CheY-like_superfamily"/>
</dbReference>
<dbReference type="PROSITE" id="PS50894">
    <property type="entry name" value="HPT"/>
    <property type="match status" value="1"/>
</dbReference>
<evidence type="ECO:0000313" key="8">
    <source>
        <dbReference type="Proteomes" id="UP000235616"/>
    </source>
</evidence>
<evidence type="ECO:0008006" key="9">
    <source>
        <dbReference type="Google" id="ProtNLM"/>
    </source>
</evidence>
<dbReference type="Gene3D" id="1.20.120.160">
    <property type="entry name" value="HPT domain"/>
    <property type="match status" value="1"/>
</dbReference>
<comment type="caution">
    <text evidence="7">The sequence shown here is derived from an EMBL/GenBank/DDBJ whole genome shotgun (WGS) entry which is preliminary data.</text>
</comment>
<name>A0A2N7VD53_9BURK</name>
<feature type="modified residue" description="Phosphohistidine" evidence="3">
    <location>
        <position position="187"/>
    </location>
</feature>
<dbReference type="CDD" id="cd17546">
    <property type="entry name" value="REC_hyHK_CKI1_RcsC-like"/>
    <property type="match status" value="1"/>
</dbReference>
<dbReference type="SMART" id="SM00448">
    <property type="entry name" value="REC"/>
    <property type="match status" value="1"/>
</dbReference>
<dbReference type="PANTHER" id="PTHR44591">
    <property type="entry name" value="STRESS RESPONSE REGULATOR PROTEIN 1"/>
    <property type="match status" value="1"/>
</dbReference>
<evidence type="ECO:0000256" key="3">
    <source>
        <dbReference type="PROSITE-ProRule" id="PRU00110"/>
    </source>
</evidence>
<evidence type="ECO:0000256" key="4">
    <source>
        <dbReference type="PROSITE-ProRule" id="PRU00169"/>
    </source>
</evidence>
<feature type="domain" description="Response regulatory" evidence="5">
    <location>
        <begin position="17"/>
        <end position="135"/>
    </location>
</feature>
<dbReference type="PANTHER" id="PTHR44591:SF3">
    <property type="entry name" value="RESPONSE REGULATORY DOMAIN-CONTAINING PROTEIN"/>
    <property type="match status" value="1"/>
</dbReference>
<dbReference type="InterPro" id="IPR008207">
    <property type="entry name" value="Sig_transdc_His_kin_Hpt_dom"/>
</dbReference>